<dbReference type="AlphaFoldDB" id="A0A1P8F718"/>
<dbReference type="InterPro" id="IPR024264">
    <property type="entry name" value="DUF3786"/>
</dbReference>
<keyword evidence="4" id="KW-1185">Reference proteome</keyword>
<reference evidence="2" key="2">
    <citation type="journal article" date="2017" name="Int. J. Syst. Evol. Microbiol.">
        <title>Dehalogenimonas formicexedens sp. nov., a chlorinated alkane-respiring bacterium isolated from contaminated groundwater.</title>
        <authorList>
            <person name="Key T.A."/>
            <person name="Bowman K.S."/>
            <person name="Lee I."/>
            <person name="Chun J."/>
            <person name="Albuquerque L."/>
            <person name="da Costa M.S."/>
            <person name="Rainey F.A."/>
            <person name="Moe W.M."/>
        </authorList>
    </citation>
    <scope>NUCLEOTIDE SEQUENCE</scope>
    <source>
        <strain evidence="2">NSZ-14</strain>
    </source>
</reference>
<gene>
    <name evidence="2" type="ORF">Dform_00889</name>
    <name evidence="3" type="ORF">Dform_00916</name>
</gene>
<organism evidence="2 4">
    <name type="scientific">Dehalogenimonas formicexedens</name>
    <dbReference type="NCBI Taxonomy" id="1839801"/>
    <lineage>
        <taxon>Bacteria</taxon>
        <taxon>Bacillati</taxon>
        <taxon>Chloroflexota</taxon>
        <taxon>Dehalococcoidia</taxon>
        <taxon>Dehalococcoidales</taxon>
        <taxon>Dehalococcoidaceae</taxon>
        <taxon>Dehalogenimonas</taxon>
    </lineage>
</organism>
<evidence type="ECO:0000259" key="1">
    <source>
        <dbReference type="Pfam" id="PF12654"/>
    </source>
</evidence>
<reference evidence="4" key="1">
    <citation type="submission" date="2016-11" db="EMBL/GenBank/DDBJ databases">
        <title>Dehalogenimonas formicexedens sp. nov., a chlorinated alkane respiring bacterium isolated from contaminated groundwater.</title>
        <authorList>
            <person name="Key T.A."/>
            <person name="Bowman K.S."/>
            <person name="Lee I."/>
            <person name="Chun J."/>
            <person name="Albuquerque L."/>
            <person name="da Costa M.S."/>
            <person name="Rainey F.A."/>
            <person name="Moe W.M."/>
        </authorList>
    </citation>
    <scope>NUCLEOTIDE SEQUENCE [LARGE SCALE GENOMIC DNA]</scope>
    <source>
        <strain evidence="4">NSZ-14</strain>
    </source>
</reference>
<dbReference type="OrthoDB" id="159408at2"/>
<dbReference type="EMBL" id="CP018258">
    <property type="protein sequence ID" value="APV44230.1"/>
    <property type="molecule type" value="Genomic_DNA"/>
</dbReference>
<evidence type="ECO:0000313" key="2">
    <source>
        <dbReference type="EMBL" id="APV44230.1"/>
    </source>
</evidence>
<evidence type="ECO:0000313" key="4">
    <source>
        <dbReference type="Proteomes" id="UP000185934"/>
    </source>
</evidence>
<dbReference type="KEGG" id="dfo:Dform_00889"/>
<dbReference type="Pfam" id="PF12654">
    <property type="entry name" value="DUF3786"/>
    <property type="match status" value="1"/>
</dbReference>
<dbReference type="Proteomes" id="UP000185934">
    <property type="component" value="Chromosome"/>
</dbReference>
<dbReference type="KEGG" id="dfo:Dform_00916"/>
<evidence type="ECO:0000313" key="3">
    <source>
        <dbReference type="EMBL" id="APV44257.1"/>
    </source>
</evidence>
<proteinExistence type="predicted"/>
<name>A0A1P8F718_9CHLR</name>
<sequence>MKPNEQKPKLPSPPGYDQAYGQSYELAFDRLTEVDPTILGMRSGASLGPGQGIKLDFLNFPVIVDIRQRSVTAAGFPLLSISDKLVILHYLVTAGGKPASGKLISFKDLPEGSGYFPTFYKRAIAPIVNIFNKSVGDLIGAAKNIGGTQIAMGDLGLSIPVFARVTLNWVFWRGDDLLPPEGSILFDASITDYLPVEDVAVLCHSVANRLAA</sequence>
<feature type="domain" description="DUF3786" evidence="1">
    <location>
        <begin position="40"/>
        <end position="208"/>
    </location>
</feature>
<dbReference type="RefSeq" id="WP_076003954.1">
    <property type="nucleotide sequence ID" value="NZ_CP018258.1"/>
</dbReference>
<accession>A0A1P8F718</accession>
<protein>
    <recommendedName>
        <fullName evidence="1">DUF3786 domain-containing protein</fullName>
    </recommendedName>
</protein>
<dbReference type="STRING" id="1839801.Dform_00889"/>
<dbReference type="EMBL" id="CP018258">
    <property type="protein sequence ID" value="APV44257.1"/>
    <property type="molecule type" value="Genomic_DNA"/>
</dbReference>